<feature type="compositionally biased region" description="Basic and acidic residues" evidence="1">
    <location>
        <begin position="230"/>
        <end position="253"/>
    </location>
</feature>
<feature type="region of interest" description="Disordered" evidence="1">
    <location>
        <begin position="1"/>
        <end position="96"/>
    </location>
</feature>
<keyword evidence="2" id="KW-1133">Transmembrane helix</keyword>
<feature type="transmembrane region" description="Helical" evidence="2">
    <location>
        <begin position="149"/>
        <end position="170"/>
    </location>
</feature>
<keyword evidence="5" id="KW-1185">Reference proteome</keyword>
<name>A0ABV2YH54_9ACTN</name>
<proteinExistence type="predicted"/>
<feature type="compositionally biased region" description="Low complexity" evidence="1">
    <location>
        <begin position="217"/>
        <end position="229"/>
    </location>
</feature>
<feature type="compositionally biased region" description="Basic residues" evidence="1">
    <location>
        <begin position="136"/>
        <end position="146"/>
    </location>
</feature>
<feature type="compositionally biased region" description="Basic and acidic residues" evidence="1">
    <location>
        <begin position="32"/>
        <end position="42"/>
    </location>
</feature>
<reference evidence="4 5" key="1">
    <citation type="submission" date="2024-06" db="EMBL/GenBank/DDBJ databases">
        <title>The Natural Products Discovery Center: Release of the First 8490 Sequenced Strains for Exploring Actinobacteria Biosynthetic Diversity.</title>
        <authorList>
            <person name="Kalkreuter E."/>
            <person name="Kautsar S.A."/>
            <person name="Yang D."/>
            <person name="Bader C.D."/>
            <person name="Teijaro C.N."/>
            <person name="Fluegel L."/>
            <person name="Davis C.M."/>
            <person name="Simpson J.R."/>
            <person name="Lauterbach L."/>
            <person name="Steele A.D."/>
            <person name="Gui C."/>
            <person name="Meng S."/>
            <person name="Li G."/>
            <person name="Viehrig K."/>
            <person name="Ye F."/>
            <person name="Su P."/>
            <person name="Kiefer A.F."/>
            <person name="Nichols A."/>
            <person name="Cepeda A.J."/>
            <person name="Yan W."/>
            <person name="Fan B."/>
            <person name="Jiang Y."/>
            <person name="Adhikari A."/>
            <person name="Zheng C.-J."/>
            <person name="Schuster L."/>
            <person name="Cowan T.M."/>
            <person name="Smanski M.J."/>
            <person name="Chevrette M.G."/>
            <person name="De Carvalho L.P.S."/>
            <person name="Shen B."/>
        </authorList>
    </citation>
    <scope>NUCLEOTIDE SEQUENCE [LARGE SCALE GENOMIC DNA]</scope>
    <source>
        <strain evidence="4 5">NPDC038104</strain>
    </source>
</reference>
<dbReference type="PANTHER" id="PTHR31157:SF1">
    <property type="entry name" value="SCP DOMAIN-CONTAINING PROTEIN"/>
    <property type="match status" value="1"/>
</dbReference>
<dbReference type="Proteomes" id="UP001550850">
    <property type="component" value="Unassembled WGS sequence"/>
</dbReference>
<feature type="region of interest" description="Disordered" evidence="1">
    <location>
        <begin position="187"/>
        <end position="279"/>
    </location>
</feature>
<feature type="region of interest" description="Disordered" evidence="1">
    <location>
        <begin position="108"/>
        <end position="146"/>
    </location>
</feature>
<feature type="compositionally biased region" description="Gly residues" evidence="1">
    <location>
        <begin position="198"/>
        <end position="216"/>
    </location>
</feature>
<evidence type="ECO:0000313" key="4">
    <source>
        <dbReference type="EMBL" id="MEU3555070.1"/>
    </source>
</evidence>
<dbReference type="CDD" id="cd05379">
    <property type="entry name" value="CAP_bacterial"/>
    <property type="match status" value="1"/>
</dbReference>
<comment type="caution">
    <text evidence="4">The sequence shown here is derived from an EMBL/GenBank/DDBJ whole genome shotgun (WGS) entry which is preliminary data.</text>
</comment>
<dbReference type="Pfam" id="PF00188">
    <property type="entry name" value="CAP"/>
    <property type="match status" value="1"/>
</dbReference>
<protein>
    <submittedName>
        <fullName evidence="4">CAP domain-containing protein</fullName>
    </submittedName>
</protein>
<feature type="compositionally biased region" description="Low complexity" evidence="1">
    <location>
        <begin position="254"/>
        <end position="263"/>
    </location>
</feature>
<dbReference type="InterPro" id="IPR035940">
    <property type="entry name" value="CAP_sf"/>
</dbReference>
<dbReference type="SUPFAM" id="SSF55797">
    <property type="entry name" value="PR-1-like"/>
    <property type="match status" value="1"/>
</dbReference>
<evidence type="ECO:0000256" key="2">
    <source>
        <dbReference type="SAM" id="Phobius"/>
    </source>
</evidence>
<evidence type="ECO:0000256" key="1">
    <source>
        <dbReference type="SAM" id="MobiDB-lite"/>
    </source>
</evidence>
<dbReference type="Gene3D" id="3.40.33.10">
    <property type="entry name" value="CAP"/>
    <property type="match status" value="1"/>
</dbReference>
<dbReference type="PANTHER" id="PTHR31157">
    <property type="entry name" value="SCP DOMAIN-CONTAINING PROTEIN"/>
    <property type="match status" value="1"/>
</dbReference>
<evidence type="ECO:0000313" key="5">
    <source>
        <dbReference type="Proteomes" id="UP001550850"/>
    </source>
</evidence>
<sequence length="404" mass="41652">MGRHRRSAAGPEGSSGTPRATGAAPHSAGPHQGHEQQYRTTHDSYGSYPQGSNSPYGYDGPHGYDGPEGYGYDGGHDGWDRQHGHDGSAGGDPYARSHAYLFGTEESAAGVRQDAPTTAQPVRPAQPVRRTAPSGHRAKGRRTRHPVRTGLLGVSAALAIGVVAAATGMVPGLDTYRLGGDGAIRAFDGPDNAETQQGGAGGRVDPGTSAGGGAGTGAAEPSPTASPSAPKEEKKKQKEAEPSPSRTAEKTAAPEKPAPTTKTSEPRKPASGGNADLSQEDAARARVLQLVNQERASAGCSPVKADSGLTDLADDFSRAMAEQDFFDHTDPSGATPWDRAAAAGVDNLGGENIARGQADAAAVMDAWMNSEGHRANILNCDFKTLGVGVHFASGGPWWTQDFGY</sequence>
<evidence type="ECO:0000259" key="3">
    <source>
        <dbReference type="Pfam" id="PF00188"/>
    </source>
</evidence>
<dbReference type="InterPro" id="IPR014044">
    <property type="entry name" value="CAP_dom"/>
</dbReference>
<feature type="compositionally biased region" description="Polar residues" evidence="1">
    <location>
        <begin position="43"/>
        <end position="54"/>
    </location>
</feature>
<organism evidence="4 5">
    <name type="scientific">Streptomyces fragilis</name>
    <dbReference type="NCBI Taxonomy" id="67301"/>
    <lineage>
        <taxon>Bacteria</taxon>
        <taxon>Bacillati</taxon>
        <taxon>Actinomycetota</taxon>
        <taxon>Actinomycetes</taxon>
        <taxon>Kitasatosporales</taxon>
        <taxon>Streptomycetaceae</taxon>
        <taxon>Streptomyces</taxon>
    </lineage>
</organism>
<accession>A0ABV2YH54</accession>
<feature type="domain" description="SCP" evidence="3">
    <location>
        <begin position="288"/>
        <end position="402"/>
    </location>
</feature>
<keyword evidence="2" id="KW-0472">Membrane</keyword>
<keyword evidence="2" id="KW-0812">Transmembrane</keyword>
<dbReference type="RefSeq" id="WP_108954197.1">
    <property type="nucleotide sequence ID" value="NZ_BEVZ01000004.1"/>
</dbReference>
<feature type="compositionally biased region" description="Basic and acidic residues" evidence="1">
    <location>
        <begin position="74"/>
        <end position="86"/>
    </location>
</feature>
<dbReference type="EMBL" id="JBEZUR010000015">
    <property type="protein sequence ID" value="MEU3555070.1"/>
    <property type="molecule type" value="Genomic_DNA"/>
</dbReference>
<gene>
    <name evidence="4" type="ORF">AB0E65_12780</name>
</gene>